<dbReference type="AlphaFoldDB" id="A0A2P2Q8Y1"/>
<dbReference type="EMBL" id="GGEC01082972">
    <property type="protein sequence ID" value="MBX63456.1"/>
    <property type="molecule type" value="Transcribed_RNA"/>
</dbReference>
<accession>A0A2P2Q8Y1</accession>
<name>A0A2P2Q8Y1_RHIMU</name>
<sequence length="32" mass="3616">MLRSGKTEPVAHSVLGKRINQIQINWAGLLVW</sequence>
<proteinExistence type="predicted"/>
<organism evidence="1">
    <name type="scientific">Rhizophora mucronata</name>
    <name type="common">Asiatic mangrove</name>
    <dbReference type="NCBI Taxonomy" id="61149"/>
    <lineage>
        <taxon>Eukaryota</taxon>
        <taxon>Viridiplantae</taxon>
        <taxon>Streptophyta</taxon>
        <taxon>Embryophyta</taxon>
        <taxon>Tracheophyta</taxon>
        <taxon>Spermatophyta</taxon>
        <taxon>Magnoliopsida</taxon>
        <taxon>eudicotyledons</taxon>
        <taxon>Gunneridae</taxon>
        <taxon>Pentapetalae</taxon>
        <taxon>rosids</taxon>
        <taxon>fabids</taxon>
        <taxon>Malpighiales</taxon>
        <taxon>Rhizophoraceae</taxon>
        <taxon>Rhizophora</taxon>
    </lineage>
</organism>
<protein>
    <submittedName>
        <fullName evidence="1">Uncharacterized protein</fullName>
    </submittedName>
</protein>
<evidence type="ECO:0000313" key="1">
    <source>
        <dbReference type="EMBL" id="MBX63456.1"/>
    </source>
</evidence>
<reference evidence="1" key="1">
    <citation type="submission" date="2018-02" db="EMBL/GenBank/DDBJ databases">
        <title>Rhizophora mucronata_Transcriptome.</title>
        <authorList>
            <person name="Meera S.P."/>
            <person name="Sreeshan A."/>
            <person name="Augustine A."/>
        </authorList>
    </citation>
    <scope>NUCLEOTIDE SEQUENCE</scope>
    <source>
        <tissue evidence="1">Leaf</tissue>
    </source>
</reference>